<dbReference type="STRING" id="930118.SAMN05216429_104189"/>
<evidence type="ECO:0000256" key="1">
    <source>
        <dbReference type="ARBA" id="ARBA00005196"/>
    </source>
</evidence>
<feature type="binding site" evidence="9">
    <location>
        <position position="55"/>
    </location>
    <ligand>
        <name>substrate</name>
    </ligand>
</feature>
<keyword evidence="14" id="KW-1185">Reference proteome</keyword>
<dbReference type="Proteomes" id="UP000239648">
    <property type="component" value="Unassembled WGS sequence"/>
</dbReference>
<evidence type="ECO:0000313" key="14">
    <source>
        <dbReference type="Proteomes" id="UP000239648"/>
    </source>
</evidence>
<dbReference type="Pfam" id="PF01678">
    <property type="entry name" value="DAP_epimerase"/>
    <property type="match status" value="2"/>
</dbReference>
<dbReference type="SUPFAM" id="SSF54506">
    <property type="entry name" value="Diaminopimelate epimerase-like"/>
    <property type="match status" value="1"/>
</dbReference>
<dbReference type="GO" id="GO:0009089">
    <property type="term" value="P:lysine biosynthetic process via diaminopimelate"/>
    <property type="evidence" value="ECO:0007669"/>
    <property type="project" value="UniProtKB-UniRule"/>
</dbReference>
<evidence type="ECO:0000256" key="4">
    <source>
        <dbReference type="ARBA" id="ARBA00022490"/>
    </source>
</evidence>
<evidence type="ECO:0000256" key="8">
    <source>
        <dbReference type="ARBA" id="ARBA00051712"/>
    </source>
</evidence>
<evidence type="ECO:0000313" key="11">
    <source>
        <dbReference type="EMBL" id="PPK51410.1"/>
    </source>
</evidence>
<comment type="subunit">
    <text evidence="9">Homodimer.</text>
</comment>
<reference evidence="11 14" key="1">
    <citation type="submission" date="2018-02" db="EMBL/GenBank/DDBJ databases">
        <title>Deep subsurface shale carbon reservoir microbial communities from Ohio and West Virginia, USA.</title>
        <authorList>
            <person name="Wrighton K."/>
        </authorList>
    </citation>
    <scope>NUCLEOTIDE SEQUENCE [LARGE SCALE GENOMIC DNA]</scope>
    <source>
        <strain evidence="11 14">UTICA-S1B6</strain>
    </source>
</reference>
<organism evidence="12 13">
    <name type="scientific">Marinobacter persicus</name>
    <dbReference type="NCBI Taxonomy" id="930118"/>
    <lineage>
        <taxon>Bacteria</taxon>
        <taxon>Pseudomonadati</taxon>
        <taxon>Pseudomonadota</taxon>
        <taxon>Gammaproteobacteria</taxon>
        <taxon>Pseudomonadales</taxon>
        <taxon>Marinobacteraceae</taxon>
        <taxon>Marinobacter</taxon>
    </lineage>
</organism>
<dbReference type="UniPathway" id="UPA00034">
    <property type="reaction ID" value="UER00025"/>
</dbReference>
<dbReference type="RefSeq" id="WP_104416096.1">
    <property type="nucleotide sequence ID" value="NZ_PTIT01000012.1"/>
</dbReference>
<feature type="binding site" evidence="9">
    <location>
        <begin position="229"/>
        <end position="230"/>
    </location>
    <ligand>
        <name>substrate</name>
    </ligand>
</feature>
<dbReference type="Gene3D" id="3.10.310.10">
    <property type="entry name" value="Diaminopimelate Epimerase, Chain A, domain 1"/>
    <property type="match status" value="2"/>
</dbReference>
<comment type="function">
    <text evidence="9">Catalyzes the stereoinversion of LL-2,6-diaminopimelate (L,L-DAP) to meso-diaminopimelate (meso-DAP), a precursor of L-lysine and an essential component of the bacterial peptidoglycan.</text>
</comment>
<dbReference type="OrthoDB" id="9805408at2"/>
<evidence type="ECO:0000256" key="2">
    <source>
        <dbReference type="ARBA" id="ARBA00010219"/>
    </source>
</evidence>
<keyword evidence="5 9" id="KW-0028">Amino-acid biosynthesis</keyword>
<dbReference type="HAMAP" id="MF_00197">
    <property type="entry name" value="DAP_epimerase"/>
    <property type="match status" value="1"/>
</dbReference>
<keyword evidence="4 9" id="KW-0963">Cytoplasm</keyword>
<feature type="binding site" evidence="9">
    <location>
        <position position="168"/>
    </location>
    <ligand>
        <name>substrate</name>
    </ligand>
</feature>
<comment type="similarity">
    <text evidence="2 9">Belongs to the diaminopimelate epimerase family.</text>
</comment>
<dbReference type="EC" id="5.1.1.7" evidence="3 9"/>
<sequence length="300" mass="32951">MSQNRRNAGPLLRFTKMHGLGNDFMVVDAISQPFRLRPERIRELADRNFGIGFDQLLVVEPPGLPDVDFRYRIFNADGSEVEQCGNGARCFARFVRDQRLTNKRLIRVQTAKGVIELEVGKNGLVRVNMGVPELNPPAIPFAADCRKDVYTVDVGEQVVELSAISMGNPHGVLVVDDVDSAPVSTLGPALEKHPRFPSRANIGFLQIIDRGHARLRVFERGSGETLACGSGACAAVVAGHLRGLLDSRVEVELRGGRLIIEWSGEGTPVMMEGPATTVFEGQLRLPGEPHSRRRKPSKRS</sequence>
<feature type="binding site" evidence="9">
    <location>
        <begin position="85"/>
        <end position="86"/>
    </location>
    <ligand>
        <name>substrate</name>
    </ligand>
</feature>
<evidence type="ECO:0000256" key="7">
    <source>
        <dbReference type="ARBA" id="ARBA00023235"/>
    </source>
</evidence>
<evidence type="ECO:0000256" key="10">
    <source>
        <dbReference type="PROSITE-ProRule" id="PRU10125"/>
    </source>
</evidence>
<dbReference type="InterPro" id="IPR001653">
    <property type="entry name" value="DAP_epimerase_DapF"/>
</dbReference>
<proteinExistence type="inferred from homology"/>
<dbReference type="AlphaFoldDB" id="A0A2S6G6N1"/>
<dbReference type="EMBL" id="PTIT01000012">
    <property type="protein sequence ID" value="PPK51410.1"/>
    <property type="molecule type" value="Genomic_DNA"/>
</dbReference>
<feature type="binding site" evidence="9">
    <location>
        <position position="22"/>
    </location>
    <ligand>
        <name>substrate</name>
    </ligand>
</feature>
<dbReference type="NCBIfam" id="TIGR00652">
    <property type="entry name" value="DapF"/>
    <property type="match status" value="1"/>
</dbReference>
<dbReference type="PANTHER" id="PTHR31689:SF0">
    <property type="entry name" value="DIAMINOPIMELATE EPIMERASE"/>
    <property type="match status" value="1"/>
</dbReference>
<dbReference type="PROSITE" id="PS01326">
    <property type="entry name" value="DAP_EPIMERASE"/>
    <property type="match status" value="1"/>
</dbReference>
<feature type="site" description="Important for dimerization" evidence="9">
    <location>
        <position position="279"/>
    </location>
</feature>
<gene>
    <name evidence="9" type="primary">dapF</name>
    <name evidence="12" type="ORF">B0H24_101077</name>
    <name evidence="11" type="ORF">BY455_1129</name>
</gene>
<dbReference type="EMBL" id="PTIU01000010">
    <property type="protein sequence ID" value="PPK54810.1"/>
    <property type="molecule type" value="Genomic_DNA"/>
</dbReference>
<feature type="binding site" evidence="9">
    <location>
        <position position="201"/>
    </location>
    <ligand>
        <name>substrate</name>
    </ligand>
</feature>
<accession>A0A2S6G6N1</accession>
<feature type="active site" evidence="10">
    <location>
        <position position="84"/>
    </location>
</feature>
<feature type="site" description="Could be important to modulate the pK values of the two catalytic cysteine residues" evidence="9">
    <location>
        <position position="170"/>
    </location>
</feature>
<comment type="caution">
    <text evidence="12">The sequence shown here is derived from an EMBL/GenBank/DDBJ whole genome shotgun (WGS) entry which is preliminary data.</text>
</comment>
<name>A0A2S6G6N1_9GAMM</name>
<evidence type="ECO:0000256" key="6">
    <source>
        <dbReference type="ARBA" id="ARBA00023154"/>
    </source>
</evidence>
<comment type="catalytic activity">
    <reaction evidence="8 9">
        <text>(2S,6S)-2,6-diaminopimelate = meso-2,6-diaminopimelate</text>
        <dbReference type="Rhea" id="RHEA:15393"/>
        <dbReference type="ChEBI" id="CHEBI:57609"/>
        <dbReference type="ChEBI" id="CHEBI:57791"/>
        <dbReference type="EC" id="5.1.1.7"/>
    </reaction>
</comment>
<evidence type="ECO:0000256" key="5">
    <source>
        <dbReference type="ARBA" id="ARBA00022605"/>
    </source>
</evidence>
<dbReference type="Proteomes" id="UP000239446">
    <property type="component" value="Unassembled WGS sequence"/>
</dbReference>
<dbReference type="GO" id="GO:0008837">
    <property type="term" value="F:diaminopimelate epimerase activity"/>
    <property type="evidence" value="ECO:0007669"/>
    <property type="project" value="UniProtKB-UniRule"/>
</dbReference>
<comment type="subcellular location">
    <subcellularLocation>
        <location evidence="9">Cytoplasm</location>
    </subcellularLocation>
</comment>
<reference evidence="12 13" key="2">
    <citation type="submission" date="2018-02" db="EMBL/GenBank/DDBJ databases">
        <title>Subsurface microbial communities from deep shales in Ohio and West Virginia, USA.</title>
        <authorList>
            <person name="Wrighton K."/>
        </authorList>
    </citation>
    <scope>NUCLEOTIDE SEQUENCE [LARGE SCALE GENOMIC DNA]</scope>
    <source>
        <strain evidence="12 13">UTICA-S1B9</strain>
    </source>
</reference>
<feature type="binding site" evidence="9">
    <location>
        <position position="75"/>
    </location>
    <ligand>
        <name>substrate</name>
    </ligand>
</feature>
<evidence type="ECO:0000313" key="12">
    <source>
        <dbReference type="EMBL" id="PPK54810.1"/>
    </source>
</evidence>
<evidence type="ECO:0000256" key="3">
    <source>
        <dbReference type="ARBA" id="ARBA00013080"/>
    </source>
</evidence>
<keyword evidence="6 9" id="KW-0457">Lysine biosynthesis</keyword>
<protein>
    <recommendedName>
        <fullName evidence="3 9">Diaminopimelate epimerase</fullName>
        <shortName evidence="9">DAP epimerase</shortName>
        <ecNumber evidence="3 9">5.1.1.7</ecNumber>
    </recommendedName>
    <alternativeName>
        <fullName evidence="9">PLP-independent amino acid racemase</fullName>
    </alternativeName>
</protein>
<dbReference type="FunFam" id="3.10.310.10:FF:000001">
    <property type="entry name" value="Diaminopimelate epimerase"/>
    <property type="match status" value="1"/>
</dbReference>
<feature type="binding site" evidence="9">
    <location>
        <begin position="219"/>
        <end position="220"/>
    </location>
    <ligand>
        <name>substrate</name>
    </ligand>
</feature>
<dbReference type="GO" id="GO:0005829">
    <property type="term" value="C:cytosol"/>
    <property type="evidence" value="ECO:0007669"/>
    <property type="project" value="TreeGrafter"/>
</dbReference>
<dbReference type="InterPro" id="IPR018510">
    <property type="entry name" value="DAP_epimerase_AS"/>
</dbReference>
<feature type="site" description="Could be important to modulate the pK values of the two catalytic cysteine residues" evidence="9">
    <location>
        <position position="219"/>
    </location>
</feature>
<feature type="active site" description="Proton donor" evidence="9">
    <location>
        <position position="84"/>
    </location>
</feature>
<dbReference type="PANTHER" id="PTHR31689">
    <property type="entry name" value="DIAMINOPIMELATE EPIMERASE, CHLOROPLASTIC"/>
    <property type="match status" value="1"/>
</dbReference>
<feature type="active site" description="Proton acceptor" evidence="9">
    <location>
        <position position="228"/>
    </location>
</feature>
<evidence type="ECO:0000313" key="13">
    <source>
        <dbReference type="Proteomes" id="UP000239446"/>
    </source>
</evidence>
<keyword evidence="7 9" id="KW-0413">Isomerase</keyword>
<evidence type="ECO:0000256" key="9">
    <source>
        <dbReference type="HAMAP-Rule" id="MF_00197"/>
    </source>
</evidence>
<comment type="pathway">
    <text evidence="1 9">Amino-acid biosynthesis; L-lysine biosynthesis via DAP pathway; DL-2,6-diaminopimelate from LL-2,6-diaminopimelate: step 1/1.</text>
</comment>